<keyword evidence="1" id="KW-0560">Oxidoreductase</keyword>
<dbReference type="STRING" id="1380566.A0A179FPX9"/>
<dbReference type="EMBL" id="LSBJ02000004">
    <property type="protein sequence ID" value="OAQ67280.1"/>
    <property type="molecule type" value="Genomic_DNA"/>
</dbReference>
<comment type="caution">
    <text evidence="1">The sequence shown here is derived from an EMBL/GenBank/DDBJ whole genome shotgun (WGS) entry which is preliminary data.</text>
</comment>
<dbReference type="InterPro" id="IPR009836">
    <property type="entry name" value="GRDP-like"/>
</dbReference>
<gene>
    <name evidence="1" type="ORF">VFPPC_08713</name>
</gene>
<dbReference type="PANTHER" id="PTHR34365:SF7">
    <property type="entry name" value="GLYCINE-RICH DOMAIN-CONTAINING PROTEIN 1"/>
    <property type="match status" value="1"/>
</dbReference>
<accession>A0A179FPX9</accession>
<keyword evidence="1" id="KW-0223">Dioxygenase</keyword>
<dbReference type="Proteomes" id="UP000078397">
    <property type="component" value="Unassembled WGS sequence"/>
</dbReference>
<dbReference type="PANTHER" id="PTHR34365">
    <property type="entry name" value="ENOLASE (DUF1399)"/>
    <property type="match status" value="1"/>
</dbReference>
<keyword evidence="2" id="KW-1185">Reference proteome</keyword>
<dbReference type="Pfam" id="PF07173">
    <property type="entry name" value="GRDP-like"/>
    <property type="match status" value="2"/>
</dbReference>
<organism evidence="1 2">
    <name type="scientific">Pochonia chlamydosporia 170</name>
    <dbReference type="NCBI Taxonomy" id="1380566"/>
    <lineage>
        <taxon>Eukaryota</taxon>
        <taxon>Fungi</taxon>
        <taxon>Dikarya</taxon>
        <taxon>Ascomycota</taxon>
        <taxon>Pezizomycotina</taxon>
        <taxon>Sordariomycetes</taxon>
        <taxon>Hypocreomycetidae</taxon>
        <taxon>Hypocreales</taxon>
        <taxon>Clavicipitaceae</taxon>
        <taxon>Pochonia</taxon>
    </lineage>
</organism>
<dbReference type="KEGG" id="pchm:VFPPC_08713"/>
<evidence type="ECO:0000313" key="2">
    <source>
        <dbReference type="Proteomes" id="UP000078397"/>
    </source>
</evidence>
<evidence type="ECO:0000313" key="1">
    <source>
        <dbReference type="EMBL" id="OAQ67280.1"/>
    </source>
</evidence>
<proteinExistence type="predicted"/>
<dbReference type="GeneID" id="28851366"/>
<sequence>MTSQELVNKLQSLDLSTTASTTPDTASLLAHLRLLLTFEKLKQQIGFTDGLWDIWDNRAASADNSLEVLVKLREKRWAIYIARAVDRYEEWWNSLPHDMLFEKDMMRGTECRPEKYVKFMDAKPIPWKMEMLPPIDVLLIWHSHMLNPRVYLEDCLRYGLGGLWVSGMPWQLVNATIDRTFTYSVNKECKCGWTRRTERQWDNTKDPLQKLVDCRGCDEEFAIPWTTCGLPKDYNGQERPGLAGEGYGDGQLSQRCPSCQFKLSHDALRLEKFRDDICHLVKEGVVLPGAVLDRHSGLPGLLSDKTDSRLFPSFLIKKISTELSQQLRPTASRKTTMATVRDKVASLLSDQIPSEAQHYAKSMLSRYWQNSTFSGLDLHGATMRLAIFTQNATRINWLEKRSGSTRVDLLSTRYARFMDLQAAHPDRVAIPTVDIDLAWHTHILGPRSYAAWTVKKMGSILDHTDNMDETLLSTSFEWTCQAYMAKYSAPYSECICWYCESVRTLNDENKLEVLHSSSAQRNSSPSIHISSHPAVKTIETPQDQEAAHQRSHEHWTQLLEAYAKAQRKAINSAQGPDRMGRRGADVFKFWGKNFQLESPAVSALGVVAMGVMYAVPPGVVQSMGLNIEDDEEEDSDSE</sequence>
<reference evidence="1 2" key="1">
    <citation type="journal article" date="2016" name="PLoS Pathog.">
        <title>Biosynthesis of antibiotic leucinostatins in bio-control fungus Purpureocillium lilacinum and their inhibition on phytophthora revealed by genome mining.</title>
        <authorList>
            <person name="Wang G."/>
            <person name="Liu Z."/>
            <person name="Lin R."/>
            <person name="Li E."/>
            <person name="Mao Z."/>
            <person name="Ling J."/>
            <person name="Yang Y."/>
            <person name="Yin W.B."/>
            <person name="Xie B."/>
        </authorList>
    </citation>
    <scope>NUCLEOTIDE SEQUENCE [LARGE SCALE GENOMIC DNA]</scope>
    <source>
        <strain evidence="1">170</strain>
    </source>
</reference>
<dbReference type="GO" id="GO:0051213">
    <property type="term" value="F:dioxygenase activity"/>
    <property type="evidence" value="ECO:0007669"/>
    <property type="project" value="UniProtKB-KW"/>
</dbReference>
<name>A0A179FPX9_METCM</name>
<dbReference type="RefSeq" id="XP_018144367.1">
    <property type="nucleotide sequence ID" value="XM_018287372.1"/>
</dbReference>
<dbReference type="OrthoDB" id="2684236at2759"/>
<protein>
    <submittedName>
        <fullName evidence="1">Alpha-ketoglutarate-dependent sulfonate dioxygenase</fullName>
    </submittedName>
</protein>
<dbReference type="AlphaFoldDB" id="A0A179FPX9"/>